<evidence type="ECO:0000313" key="2">
    <source>
        <dbReference type="Proteomes" id="UP000052967"/>
    </source>
</evidence>
<name>A0A091R8C0_MERNU</name>
<sequence length="245" mass="28347">RDLDRLEGWAQVNLVRFNKAKGRVLDLGRGSQHYQYRLGKDTLESSPLEKDLGVLVNEKLDTSHQCAAAAQKVFQILGCIKSVASRWREVILPLCSALVRPHLESCVQLCSPQHKKDVELLERVQRRATKTIRGLGQLSYEDRLRELGLFSLEKRRLQGHLITTFQYLKEAYRKASEGLFTRVCRDKTRGNGFKLEKGRFRLDIKKKFFNMRVTDHWNRLPRQVVEAQSLGTFKIRLDKALSSLI</sequence>
<evidence type="ECO:0000313" key="1">
    <source>
        <dbReference type="EMBL" id="KFQ23661.1"/>
    </source>
</evidence>
<proteinExistence type="predicted"/>
<dbReference type="PANTHER" id="PTHR33332">
    <property type="entry name" value="REVERSE TRANSCRIPTASE DOMAIN-CONTAINING PROTEIN"/>
    <property type="match status" value="1"/>
</dbReference>
<keyword evidence="2" id="KW-1185">Reference proteome</keyword>
<dbReference type="PRINTS" id="PR01345">
    <property type="entry name" value="CERVTRCPTASE"/>
</dbReference>
<feature type="non-terminal residue" evidence="1">
    <location>
        <position position="245"/>
    </location>
</feature>
<dbReference type="AlphaFoldDB" id="A0A091R8C0"/>
<feature type="non-terminal residue" evidence="1">
    <location>
        <position position="1"/>
    </location>
</feature>
<dbReference type="Proteomes" id="UP000052967">
    <property type="component" value="Unassembled WGS sequence"/>
</dbReference>
<organism evidence="1 2">
    <name type="scientific">Merops nubicus</name>
    <name type="common">Northern carmine bee-eater</name>
    <dbReference type="NCBI Taxonomy" id="57421"/>
    <lineage>
        <taxon>Eukaryota</taxon>
        <taxon>Metazoa</taxon>
        <taxon>Chordata</taxon>
        <taxon>Craniata</taxon>
        <taxon>Vertebrata</taxon>
        <taxon>Euteleostomi</taxon>
        <taxon>Archelosauria</taxon>
        <taxon>Archosauria</taxon>
        <taxon>Dinosauria</taxon>
        <taxon>Saurischia</taxon>
        <taxon>Theropoda</taxon>
        <taxon>Coelurosauria</taxon>
        <taxon>Aves</taxon>
        <taxon>Neognathae</taxon>
        <taxon>Neoaves</taxon>
        <taxon>Telluraves</taxon>
        <taxon>Coraciimorphae</taxon>
        <taxon>Coraciiformes</taxon>
        <taxon>Meropidae</taxon>
        <taxon>Merops</taxon>
    </lineage>
</organism>
<gene>
    <name evidence="1" type="ORF">N331_04690</name>
</gene>
<accession>A0A091R8C0</accession>
<protein>
    <submittedName>
        <fullName evidence="1">Uncharacterized protein</fullName>
    </submittedName>
</protein>
<reference evidence="1 2" key="1">
    <citation type="submission" date="2014-04" db="EMBL/GenBank/DDBJ databases">
        <title>Genome evolution of avian class.</title>
        <authorList>
            <person name="Zhang G."/>
            <person name="Li C."/>
        </authorList>
    </citation>
    <scope>NUCLEOTIDE SEQUENCE [LARGE SCALE GENOMIC DNA]</scope>
    <source>
        <strain evidence="1">BGI_N331</strain>
    </source>
</reference>
<dbReference type="EMBL" id="KK694752">
    <property type="protein sequence ID" value="KFQ23661.1"/>
    <property type="molecule type" value="Genomic_DNA"/>
</dbReference>